<feature type="non-terminal residue" evidence="2">
    <location>
        <position position="1"/>
    </location>
</feature>
<feature type="transmembrane region" description="Helical" evidence="1">
    <location>
        <begin position="45"/>
        <end position="63"/>
    </location>
</feature>
<keyword evidence="1" id="KW-1133">Transmembrane helix</keyword>
<evidence type="ECO:0000313" key="3">
    <source>
        <dbReference type="Proteomes" id="UP000008909"/>
    </source>
</evidence>
<protein>
    <submittedName>
        <fullName evidence="2">Uncharacterized protein</fullName>
    </submittedName>
</protein>
<dbReference type="EMBL" id="DF143151">
    <property type="protein sequence ID" value="GAA51419.1"/>
    <property type="molecule type" value="Genomic_DNA"/>
</dbReference>
<dbReference type="Proteomes" id="UP000008909">
    <property type="component" value="Unassembled WGS sequence"/>
</dbReference>
<evidence type="ECO:0000313" key="2">
    <source>
        <dbReference type="EMBL" id="GAA51419.1"/>
    </source>
</evidence>
<evidence type="ECO:0000256" key="1">
    <source>
        <dbReference type="SAM" id="Phobius"/>
    </source>
</evidence>
<organism evidence="2 3">
    <name type="scientific">Clonorchis sinensis</name>
    <name type="common">Chinese liver fluke</name>
    <dbReference type="NCBI Taxonomy" id="79923"/>
    <lineage>
        <taxon>Eukaryota</taxon>
        <taxon>Metazoa</taxon>
        <taxon>Spiralia</taxon>
        <taxon>Lophotrochozoa</taxon>
        <taxon>Platyhelminthes</taxon>
        <taxon>Trematoda</taxon>
        <taxon>Digenea</taxon>
        <taxon>Opisthorchiida</taxon>
        <taxon>Opisthorchiata</taxon>
        <taxon>Opisthorchiidae</taxon>
        <taxon>Clonorchis</taxon>
    </lineage>
</organism>
<keyword evidence="1" id="KW-0812">Transmembrane</keyword>
<gene>
    <name evidence="2" type="ORF">CLF_106082</name>
</gene>
<reference evidence="2" key="1">
    <citation type="journal article" date="2011" name="Genome Biol.">
        <title>The draft genome of the carcinogenic human liver fluke Clonorchis sinensis.</title>
        <authorList>
            <person name="Wang X."/>
            <person name="Chen W."/>
            <person name="Huang Y."/>
            <person name="Sun J."/>
            <person name="Men J."/>
            <person name="Liu H."/>
            <person name="Luo F."/>
            <person name="Guo L."/>
            <person name="Lv X."/>
            <person name="Deng C."/>
            <person name="Zhou C."/>
            <person name="Fan Y."/>
            <person name="Li X."/>
            <person name="Huang L."/>
            <person name="Hu Y."/>
            <person name="Liang C."/>
            <person name="Hu X."/>
            <person name="Xu J."/>
            <person name="Yu X."/>
        </authorList>
    </citation>
    <scope>NUCLEOTIDE SEQUENCE [LARGE SCALE GENOMIC DNA]</scope>
    <source>
        <strain evidence="2">Henan</strain>
    </source>
</reference>
<accession>G7YEN6</accession>
<sequence>GPKKAWNTKVDSTRKEQQSLRTQVAKLRTLPHECFSNNGYENETAFFVVHLLVSLTWILRLQLLRRMKQYYDNQVIFFWKRTFSTPPIEKLCSSTPTGGEQTFRSGSRVLVGDYRSEHRSWTVGSFLIRIGQVIYSVWVGQLVWKRPVNQIRQAECPISKVGEQSLDLNLLRKTFDNPRTAPTACCCTAQDRSSASTETPYRWNWW</sequence>
<keyword evidence="3" id="KW-1185">Reference proteome</keyword>
<keyword evidence="1" id="KW-0472">Membrane</keyword>
<reference key="2">
    <citation type="submission" date="2011-10" db="EMBL/GenBank/DDBJ databases">
        <title>The genome and transcriptome sequence of Clonorchis sinensis provide insights into the carcinogenic liver fluke.</title>
        <authorList>
            <person name="Wang X."/>
            <person name="Huang Y."/>
            <person name="Chen W."/>
            <person name="Liu H."/>
            <person name="Guo L."/>
            <person name="Chen Y."/>
            <person name="Luo F."/>
            <person name="Zhou W."/>
            <person name="Sun J."/>
            <person name="Mao Q."/>
            <person name="Liang P."/>
            <person name="Zhou C."/>
            <person name="Tian Y."/>
            <person name="Men J."/>
            <person name="Lv X."/>
            <person name="Huang L."/>
            <person name="Zhou J."/>
            <person name="Hu Y."/>
            <person name="Li R."/>
            <person name="Zhang F."/>
            <person name="Lei H."/>
            <person name="Li X."/>
            <person name="Hu X."/>
            <person name="Liang C."/>
            <person name="Xu J."/>
            <person name="Wu Z."/>
            <person name="Yu X."/>
        </authorList>
    </citation>
    <scope>NUCLEOTIDE SEQUENCE</scope>
    <source>
        <strain>Henan</strain>
    </source>
</reference>
<proteinExistence type="predicted"/>
<name>G7YEN6_CLOSI</name>
<dbReference type="AlphaFoldDB" id="G7YEN6"/>